<name>A0A4P9ZG50_9ASCO</name>
<feature type="region of interest" description="Disordered" evidence="3">
    <location>
        <begin position="1"/>
        <end position="126"/>
    </location>
</feature>
<evidence type="ECO:0000256" key="3">
    <source>
        <dbReference type="SAM" id="MobiDB-lite"/>
    </source>
</evidence>
<accession>A0A4P9ZG50</accession>
<feature type="compositionally biased region" description="Basic and acidic residues" evidence="3">
    <location>
        <begin position="74"/>
        <end position="96"/>
    </location>
</feature>
<proteinExistence type="predicted"/>
<dbReference type="AlphaFoldDB" id="A0A4P9ZG50"/>
<dbReference type="InterPro" id="IPR013933">
    <property type="entry name" value="CRC_Rsc7/Swp82"/>
</dbReference>
<keyword evidence="1" id="KW-0805">Transcription regulation</keyword>
<protein>
    <submittedName>
        <fullName evidence="4">Uncharacterized protein</fullName>
    </submittedName>
</protein>
<dbReference type="Proteomes" id="UP000268321">
    <property type="component" value="Unassembled WGS sequence"/>
</dbReference>
<evidence type="ECO:0000256" key="1">
    <source>
        <dbReference type="ARBA" id="ARBA00023015"/>
    </source>
</evidence>
<keyword evidence="5" id="KW-1185">Reference proteome</keyword>
<dbReference type="OrthoDB" id="5598844at2759"/>
<dbReference type="GO" id="GO:0016586">
    <property type="term" value="C:RSC-type complex"/>
    <property type="evidence" value="ECO:0007669"/>
    <property type="project" value="TreeGrafter"/>
</dbReference>
<keyword evidence="2" id="KW-0804">Transcription</keyword>
<dbReference type="EMBL" id="ML004448">
    <property type="protein sequence ID" value="RKP30990.1"/>
    <property type="molecule type" value="Genomic_DNA"/>
</dbReference>
<reference evidence="5" key="1">
    <citation type="journal article" date="2018" name="Nat. Microbiol.">
        <title>Leveraging single-cell genomics to expand the fungal tree of life.</title>
        <authorList>
            <person name="Ahrendt S.R."/>
            <person name="Quandt C.A."/>
            <person name="Ciobanu D."/>
            <person name="Clum A."/>
            <person name="Salamov A."/>
            <person name="Andreopoulos B."/>
            <person name="Cheng J.F."/>
            <person name="Woyke T."/>
            <person name="Pelin A."/>
            <person name="Henrissat B."/>
            <person name="Reynolds N.K."/>
            <person name="Benny G.L."/>
            <person name="Smith M.E."/>
            <person name="James T.Y."/>
            <person name="Grigoriev I.V."/>
        </authorList>
    </citation>
    <scope>NUCLEOTIDE SEQUENCE [LARGE SCALE GENOMIC DNA]</scope>
    <source>
        <strain evidence="5">Baker2002</strain>
    </source>
</reference>
<evidence type="ECO:0000256" key="2">
    <source>
        <dbReference type="ARBA" id="ARBA00023163"/>
    </source>
</evidence>
<dbReference type="Pfam" id="PF08624">
    <property type="entry name" value="CRC_subunit"/>
    <property type="match status" value="1"/>
</dbReference>
<dbReference type="PANTHER" id="PTHR22597">
    <property type="entry name" value="POLYCOMB GROUP PROTEIN"/>
    <property type="match status" value="1"/>
</dbReference>
<sequence length="427" mass="48020">MSRDLLLPSPDPARLPRHPRTERKNLAGLDFDPEEGEEYNEEAEESVTKNDDEDNDDPADDPADEDDGDGGSGSKEENKPAGEKEGGEKEMAKDENGVPIEPVPRKKKRGRKPKIPRPDDIFYDDKGNELNVQNEEIVLDDEDPKGRAKIDALGFLQGDRKFRVKSFTVLGKGNRQYMVSTEPARLVGFRDSYLLFKTHQSLFKKVCTNEEKMDLIRRHLIPTSYKGRAVNLVTARSIFREFGARMIVDGKKVIDDFWEDQARERGDVEGEPAEIEEFVARGPATVPGDINQFQALVSASALIKYQTDVTWMHQVAAQTAEYNKSLNELRALIWARGVKDTYSGFNFYPTASQPTRMRIERVAQVVQGGAATLQCSVHFVNPDVRRKVTGLAEVSAHLVDEIADEDVRRAVLEQQNYERSVVQLGAV</sequence>
<gene>
    <name evidence="4" type="ORF">METBISCDRAFT_14934</name>
</gene>
<evidence type="ECO:0000313" key="4">
    <source>
        <dbReference type="EMBL" id="RKP30990.1"/>
    </source>
</evidence>
<feature type="compositionally biased region" description="Basic and acidic residues" evidence="3">
    <location>
        <begin position="116"/>
        <end position="126"/>
    </location>
</feature>
<dbReference type="GO" id="GO:0031490">
    <property type="term" value="F:chromatin DNA binding"/>
    <property type="evidence" value="ECO:0007669"/>
    <property type="project" value="TreeGrafter"/>
</dbReference>
<feature type="compositionally biased region" description="Acidic residues" evidence="3">
    <location>
        <begin position="31"/>
        <end position="69"/>
    </location>
</feature>
<feature type="compositionally biased region" description="Basic residues" evidence="3">
    <location>
        <begin position="105"/>
        <end position="115"/>
    </location>
</feature>
<dbReference type="PANTHER" id="PTHR22597:SF3">
    <property type="entry name" value="CHROMATIN STRUCTURE-REMODELING COMPLEX SUBUNIT RSC7"/>
    <property type="match status" value="1"/>
</dbReference>
<organism evidence="4 5">
    <name type="scientific">Metschnikowia bicuspidata</name>
    <dbReference type="NCBI Taxonomy" id="27322"/>
    <lineage>
        <taxon>Eukaryota</taxon>
        <taxon>Fungi</taxon>
        <taxon>Dikarya</taxon>
        <taxon>Ascomycota</taxon>
        <taxon>Saccharomycotina</taxon>
        <taxon>Pichiomycetes</taxon>
        <taxon>Metschnikowiaceae</taxon>
        <taxon>Metschnikowia</taxon>
    </lineage>
</organism>
<evidence type="ECO:0000313" key="5">
    <source>
        <dbReference type="Proteomes" id="UP000268321"/>
    </source>
</evidence>